<dbReference type="RefSeq" id="WP_151148293.1">
    <property type="nucleotide sequence ID" value="NZ_WAGX01000008.1"/>
</dbReference>
<dbReference type="OrthoDB" id="9770965at2"/>
<evidence type="ECO:0000256" key="1">
    <source>
        <dbReference type="ARBA" id="ARBA00022801"/>
    </source>
</evidence>
<evidence type="ECO:0000256" key="4">
    <source>
        <dbReference type="PROSITE-ProRule" id="PRU01161"/>
    </source>
</evidence>
<dbReference type="AlphaFoldDB" id="A0A7V7UAF5"/>
<reference evidence="6 7" key="1">
    <citation type="submission" date="2019-09" db="EMBL/GenBank/DDBJ databases">
        <authorList>
            <person name="Valk L.C."/>
        </authorList>
    </citation>
    <scope>NUCLEOTIDE SEQUENCE [LARGE SCALE GENOMIC DNA]</scope>
    <source>
        <strain evidence="6">GalUA</strain>
    </source>
</reference>
<dbReference type="PANTHER" id="PTHR14226">
    <property type="entry name" value="NEUROPATHY TARGET ESTERASE/SWISS CHEESE D.MELANOGASTER"/>
    <property type="match status" value="1"/>
</dbReference>
<comment type="caution">
    <text evidence="4">Lacks conserved residue(s) required for the propagation of feature annotation.</text>
</comment>
<protein>
    <submittedName>
        <fullName evidence="6">Patatin-like phospholipase family protein</fullName>
    </submittedName>
</protein>
<dbReference type="PANTHER" id="PTHR14226:SF57">
    <property type="entry name" value="BLR7027 PROTEIN"/>
    <property type="match status" value="1"/>
</dbReference>
<name>A0A7V7UAF5_9FIRM</name>
<keyword evidence="2 4" id="KW-0442">Lipid degradation</keyword>
<dbReference type="GO" id="GO:0016787">
    <property type="term" value="F:hydrolase activity"/>
    <property type="evidence" value="ECO:0007669"/>
    <property type="project" value="UniProtKB-UniRule"/>
</dbReference>
<keyword evidence="1 4" id="KW-0378">Hydrolase</keyword>
<sequence length="386" mass="43689">MKPVIDVTKEYGIVLEGGGAKGAYQVGAWRALVEAGIKISAVAGTSVGALNAAMICMGDLEKTEKLWETISYSKVMKVDDKVMSQVFQGKLELTEALKRSLKLFVEGGADISPLKQLISDNIDETKIRNGNINFYLLTFSISDLKELDLDMKEVEDGLMADLLLASAYLPVFKNEKLHGKTYMDDGMFNNVPLESLVKRGYRDIIMIRIFGIGREKKVKLPEDVTVLSVEPRVDLGNILDFDCKKSKRNMKIGYYDTMRLIYGLKGKIYYIEENLEECYYLNQLIHISEDNKTTLCGHFKIDVGKETLTRNYIELALGLIASELKLGKDWSYKELYISILEAAAKLLRVQKYKIYTIEEFIAEVQKKAKLKRDLLLPVFINAILDI</sequence>
<keyword evidence="3 4" id="KW-0443">Lipid metabolism</keyword>
<proteinExistence type="predicted"/>
<accession>A0A7V7UAF5</accession>
<dbReference type="InterPro" id="IPR050301">
    <property type="entry name" value="NTE"/>
</dbReference>
<feature type="active site" description="Nucleophile" evidence="4">
    <location>
        <position position="46"/>
    </location>
</feature>
<comment type="caution">
    <text evidence="6">The sequence shown here is derived from an EMBL/GenBank/DDBJ whole genome shotgun (WGS) entry which is preliminary data.</text>
</comment>
<reference evidence="6 7" key="2">
    <citation type="submission" date="2020-02" db="EMBL/GenBank/DDBJ databases">
        <title>Candidatus Galacturonibacter soehngenii shows hetero-acetogenic catabolism of galacturonic acid but lacks a canonical carbon monoxide dehydrogenase/acetyl-CoA synthase complex.</title>
        <authorList>
            <person name="Diender M."/>
            <person name="Stouten G.R."/>
            <person name="Petersen J.F."/>
            <person name="Nielsen P.H."/>
            <person name="Dueholm M.S."/>
            <person name="Pronk J.T."/>
            <person name="Van Loosdrecht M.C.M."/>
        </authorList>
    </citation>
    <scope>NUCLEOTIDE SEQUENCE [LARGE SCALE GENOMIC DNA]</scope>
    <source>
        <strain evidence="6">GalUA</strain>
    </source>
</reference>
<keyword evidence="7" id="KW-1185">Reference proteome</keyword>
<dbReference type="PROSITE" id="PS51635">
    <property type="entry name" value="PNPLA"/>
    <property type="match status" value="1"/>
</dbReference>
<dbReference type="InterPro" id="IPR002641">
    <property type="entry name" value="PNPLA_dom"/>
</dbReference>
<dbReference type="SUPFAM" id="SSF52151">
    <property type="entry name" value="FabD/lysophospholipase-like"/>
    <property type="match status" value="1"/>
</dbReference>
<feature type="short sequence motif" description="GXGXXG" evidence="4">
    <location>
        <begin position="17"/>
        <end position="22"/>
    </location>
</feature>
<dbReference type="GO" id="GO:0016042">
    <property type="term" value="P:lipid catabolic process"/>
    <property type="evidence" value="ECO:0007669"/>
    <property type="project" value="UniProtKB-UniRule"/>
</dbReference>
<dbReference type="CDD" id="cd07209">
    <property type="entry name" value="Pat_hypo_Ecoli_Z1214_like"/>
    <property type="match status" value="1"/>
</dbReference>
<feature type="domain" description="PNPLA" evidence="5">
    <location>
        <begin position="13"/>
        <end position="197"/>
    </location>
</feature>
<dbReference type="InterPro" id="IPR016035">
    <property type="entry name" value="Acyl_Trfase/lysoPLipase"/>
</dbReference>
<organism evidence="6 7">
    <name type="scientific">Candidatus Galacturonatibacter soehngenii</name>
    <dbReference type="NCBI Taxonomy" id="2307010"/>
    <lineage>
        <taxon>Bacteria</taxon>
        <taxon>Bacillati</taxon>
        <taxon>Bacillota</taxon>
        <taxon>Clostridia</taxon>
        <taxon>Lachnospirales</taxon>
        <taxon>Lachnospiraceae</taxon>
        <taxon>Candidatus Galacturonatibacter</taxon>
    </lineage>
</organism>
<evidence type="ECO:0000313" key="6">
    <source>
        <dbReference type="EMBL" id="KAB1434301.1"/>
    </source>
</evidence>
<evidence type="ECO:0000256" key="3">
    <source>
        <dbReference type="ARBA" id="ARBA00023098"/>
    </source>
</evidence>
<evidence type="ECO:0000313" key="7">
    <source>
        <dbReference type="Proteomes" id="UP000461768"/>
    </source>
</evidence>
<dbReference type="Proteomes" id="UP000461768">
    <property type="component" value="Unassembled WGS sequence"/>
</dbReference>
<feature type="short sequence motif" description="GXSXG" evidence="4">
    <location>
        <begin position="44"/>
        <end position="48"/>
    </location>
</feature>
<evidence type="ECO:0000256" key="2">
    <source>
        <dbReference type="ARBA" id="ARBA00022963"/>
    </source>
</evidence>
<dbReference type="Gene3D" id="3.40.1090.10">
    <property type="entry name" value="Cytosolic phospholipase A2 catalytic domain"/>
    <property type="match status" value="1"/>
</dbReference>
<evidence type="ECO:0000259" key="5">
    <source>
        <dbReference type="PROSITE" id="PS51635"/>
    </source>
</evidence>
<dbReference type="EMBL" id="WAGX01000008">
    <property type="protein sequence ID" value="KAB1434301.1"/>
    <property type="molecule type" value="Genomic_DNA"/>
</dbReference>
<feature type="active site" description="Proton acceptor" evidence="4">
    <location>
        <position position="184"/>
    </location>
</feature>
<gene>
    <name evidence="6" type="ORF">F7O84_17575</name>
</gene>
<dbReference type="Pfam" id="PF01734">
    <property type="entry name" value="Patatin"/>
    <property type="match status" value="1"/>
</dbReference>